<evidence type="ECO:0000313" key="3">
    <source>
        <dbReference type="Xenbase" id="XB-GENE-940869"/>
    </source>
</evidence>
<dbReference type="Proteomes" id="UP000008143">
    <property type="component" value="Chromosome 7"/>
</dbReference>
<dbReference type="AGR" id="Xenbase:XB-GENE-940869"/>
<dbReference type="Xenbase" id="XB-GENE-940869">
    <property type="gene designation" value="cfap68"/>
</dbReference>
<sequence length="128" mass="15094">MADSLYPNLPYGPVQRREQFCWGRATNENSYSNKTLMGNWNQEHFDLSHLEKRKPLPSQYDHYYQSSYSSSYNKTKTGSLGFKREPHIFPGHQPELESLESKPLQKSCYMLDYCHPLHAPFEESEEKK</sequence>
<dbReference type="RefSeq" id="XP_031761829.1">
    <property type="nucleotide sequence ID" value="XM_031905969.1"/>
</dbReference>
<dbReference type="InterPro" id="IPR009524">
    <property type="entry name" value="CFAP68"/>
</dbReference>
<dbReference type="Pfam" id="PF06608">
    <property type="entry name" value="CFAP68"/>
    <property type="match status" value="1"/>
</dbReference>
<reference evidence="2" key="1">
    <citation type="submission" date="2025-08" db="UniProtKB">
        <authorList>
            <consortium name="RefSeq"/>
        </authorList>
    </citation>
    <scope>IDENTIFICATION</scope>
    <source>
        <strain evidence="2">Nigerian</strain>
        <tissue evidence="2">Liver and blood</tissue>
    </source>
</reference>
<dbReference type="GO" id="GO:0030317">
    <property type="term" value="P:flagellated sperm motility"/>
    <property type="evidence" value="ECO:0007669"/>
    <property type="project" value="InterPro"/>
</dbReference>
<dbReference type="OrthoDB" id="9970063at2759"/>
<dbReference type="KEGG" id="xtr:100494160"/>
<evidence type="ECO:0000313" key="2">
    <source>
        <dbReference type="RefSeq" id="XP_031761829.1"/>
    </source>
</evidence>
<dbReference type="AlphaFoldDB" id="A0A8J1JVB7"/>
<name>A0A8J1JVB7_XENTR</name>
<proteinExistence type="predicted"/>
<accession>A0A8J1JVB7</accession>
<dbReference type="OMA" id="WGRATNE"/>
<evidence type="ECO:0000313" key="1">
    <source>
        <dbReference type="Proteomes" id="UP000008143"/>
    </source>
</evidence>
<organism evidence="1 2">
    <name type="scientific">Xenopus tropicalis</name>
    <name type="common">Western clawed frog</name>
    <name type="synonym">Silurana tropicalis</name>
    <dbReference type="NCBI Taxonomy" id="8364"/>
    <lineage>
        <taxon>Eukaryota</taxon>
        <taxon>Metazoa</taxon>
        <taxon>Chordata</taxon>
        <taxon>Craniata</taxon>
        <taxon>Vertebrata</taxon>
        <taxon>Euteleostomi</taxon>
        <taxon>Amphibia</taxon>
        <taxon>Batrachia</taxon>
        <taxon>Anura</taxon>
        <taxon>Pipoidea</taxon>
        <taxon>Pipidae</taxon>
        <taxon>Xenopodinae</taxon>
        <taxon>Xenopus</taxon>
        <taxon>Silurana</taxon>
    </lineage>
</organism>
<keyword evidence="1" id="KW-1185">Reference proteome</keyword>
<dbReference type="GO" id="GO:0005634">
    <property type="term" value="C:nucleus"/>
    <property type="evidence" value="ECO:0007669"/>
    <property type="project" value="InterPro"/>
</dbReference>
<gene>
    <name evidence="3" type="primary">cfap68</name>
    <name evidence="2" type="synonym">c11orf1</name>
</gene>
<protein>
    <submittedName>
        <fullName evidence="2">UPF0686 protein C11orf1 homolog</fullName>
    </submittedName>
</protein>